<organism evidence="2 3">
    <name type="scientific">Actinocorallia longicatena</name>
    <dbReference type="NCBI Taxonomy" id="111803"/>
    <lineage>
        <taxon>Bacteria</taxon>
        <taxon>Bacillati</taxon>
        <taxon>Actinomycetota</taxon>
        <taxon>Actinomycetes</taxon>
        <taxon>Streptosporangiales</taxon>
        <taxon>Thermomonosporaceae</taxon>
        <taxon>Actinocorallia</taxon>
    </lineage>
</organism>
<feature type="domain" description="LysM" evidence="1">
    <location>
        <begin position="45"/>
        <end position="94"/>
    </location>
</feature>
<accession>A0ABP6QH03</accession>
<dbReference type="CDD" id="cd00118">
    <property type="entry name" value="LysM"/>
    <property type="match status" value="1"/>
</dbReference>
<evidence type="ECO:0000259" key="1">
    <source>
        <dbReference type="SMART" id="SM00257"/>
    </source>
</evidence>
<evidence type="ECO:0000313" key="3">
    <source>
        <dbReference type="Proteomes" id="UP001501237"/>
    </source>
</evidence>
<name>A0ABP6QH03_9ACTN</name>
<dbReference type="Pfam" id="PF01476">
    <property type="entry name" value="LysM"/>
    <property type="match status" value="1"/>
</dbReference>
<dbReference type="RefSeq" id="WP_344835132.1">
    <property type="nucleotide sequence ID" value="NZ_BAAAUV010000020.1"/>
</dbReference>
<dbReference type="InterPro" id="IPR036779">
    <property type="entry name" value="LysM_dom_sf"/>
</dbReference>
<gene>
    <name evidence="2" type="ORF">GCM10010468_60260</name>
</gene>
<dbReference type="SUPFAM" id="SSF54106">
    <property type="entry name" value="LysM domain"/>
    <property type="match status" value="1"/>
</dbReference>
<evidence type="ECO:0000313" key="2">
    <source>
        <dbReference type="EMBL" id="GAA3230031.1"/>
    </source>
</evidence>
<dbReference type="PROSITE" id="PS51318">
    <property type="entry name" value="TAT"/>
    <property type="match status" value="1"/>
</dbReference>
<dbReference type="InterPro" id="IPR018392">
    <property type="entry name" value="LysM"/>
</dbReference>
<protein>
    <recommendedName>
        <fullName evidence="1">LysM domain-containing protein</fullName>
    </recommendedName>
</protein>
<dbReference type="SMART" id="SM00257">
    <property type="entry name" value="LysM"/>
    <property type="match status" value="1"/>
</dbReference>
<keyword evidence="3" id="KW-1185">Reference proteome</keyword>
<proteinExistence type="predicted"/>
<dbReference type="Proteomes" id="UP001501237">
    <property type="component" value="Unassembled WGS sequence"/>
</dbReference>
<reference evidence="3" key="1">
    <citation type="journal article" date="2019" name="Int. J. Syst. Evol. Microbiol.">
        <title>The Global Catalogue of Microorganisms (GCM) 10K type strain sequencing project: providing services to taxonomists for standard genome sequencing and annotation.</title>
        <authorList>
            <consortium name="The Broad Institute Genomics Platform"/>
            <consortium name="The Broad Institute Genome Sequencing Center for Infectious Disease"/>
            <person name="Wu L."/>
            <person name="Ma J."/>
        </authorList>
    </citation>
    <scope>NUCLEOTIDE SEQUENCE [LARGE SCALE GENOMIC DNA]</scope>
    <source>
        <strain evidence="3">JCM 9377</strain>
    </source>
</reference>
<dbReference type="Gene3D" id="3.10.350.10">
    <property type="entry name" value="LysM domain"/>
    <property type="match status" value="1"/>
</dbReference>
<sequence>MSREPIRLTRRGRIVVVAFAALAVLGLGVGGRAAFAGGPSSARESVVVEPGDTLWDIAVAAEPRKDPRLVVARIVDLNHLSGVVVEPGQRLVLP</sequence>
<comment type="caution">
    <text evidence="2">The sequence shown here is derived from an EMBL/GenBank/DDBJ whole genome shotgun (WGS) entry which is preliminary data.</text>
</comment>
<dbReference type="EMBL" id="BAAAUV010000020">
    <property type="protein sequence ID" value="GAA3230031.1"/>
    <property type="molecule type" value="Genomic_DNA"/>
</dbReference>
<dbReference type="InterPro" id="IPR006311">
    <property type="entry name" value="TAT_signal"/>
</dbReference>